<reference evidence="4" key="2">
    <citation type="journal article" date="2011" name="MBio">
        <title>Novel metabolic attributes of the genus Cyanothece, comprising a group of unicellular nitrogen-fixing Cyanobacteria.</title>
        <authorList>
            <person name="Bandyopadhyay A."/>
            <person name="Elvitigala T."/>
            <person name="Welsh E."/>
            <person name="Stockel J."/>
            <person name="Liberton M."/>
            <person name="Min H."/>
            <person name="Sherman L.A."/>
            <person name="Pakrasi H.B."/>
        </authorList>
    </citation>
    <scope>NUCLEOTIDE SEQUENCE [LARGE SCALE GENOMIC DNA]</scope>
    <source>
        <strain evidence="4">PCC 8801</strain>
    </source>
</reference>
<dbReference type="RefSeq" id="WP_012596668.1">
    <property type="nucleotide sequence ID" value="NC_011726.1"/>
</dbReference>
<dbReference type="AlphaFoldDB" id="B7K0C4"/>
<evidence type="ECO:0000313" key="3">
    <source>
        <dbReference type="EMBL" id="ACK67409.1"/>
    </source>
</evidence>
<organism evidence="2 4">
    <name type="scientific">Rippkaea orientalis (strain PCC 8801 / RF-1)</name>
    <name type="common">Cyanothece sp. (strain PCC 8801)</name>
    <dbReference type="NCBI Taxonomy" id="41431"/>
    <lineage>
        <taxon>Bacteria</taxon>
        <taxon>Bacillati</taxon>
        <taxon>Cyanobacteriota</taxon>
        <taxon>Cyanophyceae</taxon>
        <taxon>Oscillatoriophycideae</taxon>
        <taxon>Chroococcales</taxon>
        <taxon>Aphanothecaceae</taxon>
        <taxon>Rippkaea</taxon>
        <taxon>Rippkaea orientalis</taxon>
    </lineage>
</organism>
<proteinExistence type="predicted"/>
<gene>
    <name evidence="2" type="ordered locus">PCC8801_3440</name>
    <name evidence="3" type="ordered locus">PCC8801_3441</name>
</gene>
<keyword evidence="1" id="KW-0732">Signal</keyword>
<dbReference type="EMBL" id="CP001287">
    <property type="protein sequence ID" value="ACK67408.1"/>
    <property type="molecule type" value="Genomic_DNA"/>
</dbReference>
<dbReference type="HOGENOM" id="CLU_2989086_0_0_3"/>
<evidence type="ECO:0000313" key="2">
    <source>
        <dbReference type="EMBL" id="ACK67408.1"/>
    </source>
</evidence>
<feature type="signal peptide" evidence="1">
    <location>
        <begin position="1"/>
        <end position="25"/>
    </location>
</feature>
<evidence type="ECO:0000313" key="4">
    <source>
        <dbReference type="Proteomes" id="UP000008204"/>
    </source>
</evidence>
<dbReference type="KEGG" id="cyp:PCC8801_3440"/>
<reference evidence="2" key="1">
    <citation type="submission" date="2008-12" db="EMBL/GenBank/DDBJ databases">
        <title>Complete sequence of chromosome of Cyanothece sp. PCC 8801.</title>
        <authorList>
            <consortium name="US DOE Joint Genome Institute"/>
            <person name="Lucas S."/>
            <person name="Copeland A."/>
            <person name="Lapidus A."/>
            <person name="Glavina del Rio T."/>
            <person name="Dalin E."/>
            <person name="Tice H."/>
            <person name="Bruce D."/>
            <person name="Goodwin L."/>
            <person name="Pitluck S."/>
            <person name="Chertkov O."/>
            <person name="Brettin T."/>
            <person name="Detter J.C."/>
            <person name="Han C."/>
            <person name="Larimer F."/>
            <person name="Land M."/>
            <person name="Hauser L."/>
            <person name="Kyrpides N."/>
            <person name="Mikhailova N."/>
            <person name="Liberton M."/>
            <person name="Stoeckel J."/>
            <person name="Banerjee A."/>
            <person name="Singh A."/>
            <person name="Page L."/>
            <person name="Sato H."/>
            <person name="Zhao L."/>
            <person name="Sherman L."/>
            <person name="Pakrasi H."/>
            <person name="Richardson P."/>
        </authorList>
    </citation>
    <scope>NUCLEOTIDE SEQUENCE</scope>
    <source>
        <strain evidence="2">PCC 8801</strain>
    </source>
</reference>
<dbReference type="OrthoDB" id="430702at2"/>
<name>B7K0C4_RIPO1</name>
<feature type="chain" id="PRO_5007911002" evidence="1">
    <location>
        <begin position="26"/>
        <end position="57"/>
    </location>
</feature>
<protein>
    <submittedName>
        <fullName evidence="2">Uncharacterized protein</fullName>
    </submittedName>
</protein>
<evidence type="ECO:0000256" key="1">
    <source>
        <dbReference type="SAM" id="SignalP"/>
    </source>
</evidence>
<keyword evidence="4" id="KW-1185">Reference proteome</keyword>
<accession>B7K0C4</accession>
<dbReference type="KEGG" id="cyp:PCC8801_3441"/>
<sequence length="57" mass="6432">MNFNKSLFVTFSVILTAGINVSAFAGTITPQDSQRQESNRITETTQPQQYCFPPFRC</sequence>
<dbReference type="Proteomes" id="UP000008204">
    <property type="component" value="Chromosome"/>
</dbReference>
<dbReference type="EMBL" id="CP001287">
    <property type="protein sequence ID" value="ACK67409.1"/>
    <property type="molecule type" value="Genomic_DNA"/>
</dbReference>